<dbReference type="AlphaFoldDB" id="A0AAP0NLK8"/>
<dbReference type="InterPro" id="IPR045666">
    <property type="entry name" value="OpdA_N"/>
</dbReference>
<keyword evidence="2 9" id="KW-0645">Protease</keyword>
<dbReference type="Gene3D" id="3.40.390.10">
    <property type="entry name" value="Collagenase (Catalytic Domain)"/>
    <property type="match status" value="1"/>
</dbReference>
<proteinExistence type="inferred from homology"/>
<comment type="caution">
    <text evidence="12">The sequence shown here is derived from an EMBL/GenBank/DDBJ whole genome shotgun (WGS) entry which is preliminary data.</text>
</comment>
<feature type="domain" description="Oligopeptidase A N-terminal" evidence="11">
    <location>
        <begin position="1"/>
        <end position="94"/>
    </location>
</feature>
<evidence type="ECO:0000256" key="8">
    <source>
        <dbReference type="ARBA" id="ARBA00026100"/>
    </source>
</evidence>
<dbReference type="GO" id="GO:0006518">
    <property type="term" value="P:peptide metabolic process"/>
    <property type="evidence" value="ECO:0007669"/>
    <property type="project" value="TreeGrafter"/>
</dbReference>
<dbReference type="PANTHER" id="PTHR11804:SF83">
    <property type="entry name" value="LD37516P"/>
    <property type="match status" value="1"/>
</dbReference>
<dbReference type="InterPro" id="IPR024077">
    <property type="entry name" value="Neurolysin/TOP_dom2"/>
</dbReference>
<feature type="domain" description="Peptidase M3A/M3B catalytic" evidence="10">
    <location>
        <begin position="174"/>
        <end position="634"/>
    </location>
</feature>
<gene>
    <name evidence="12" type="ORF">Sjap_018844</name>
</gene>
<reference evidence="12 13" key="1">
    <citation type="submission" date="2024-01" db="EMBL/GenBank/DDBJ databases">
        <title>Genome assemblies of Stephania.</title>
        <authorList>
            <person name="Yang L."/>
        </authorList>
    </citation>
    <scope>NUCLEOTIDE SEQUENCE [LARGE SCALE GENOMIC DNA]</scope>
    <source>
        <strain evidence="12">QJT</strain>
        <tissue evidence="12">Leaf</tissue>
    </source>
</reference>
<keyword evidence="13" id="KW-1185">Reference proteome</keyword>
<dbReference type="GO" id="GO:0004222">
    <property type="term" value="F:metalloendopeptidase activity"/>
    <property type="evidence" value="ECO:0007669"/>
    <property type="project" value="UniProtKB-EC"/>
</dbReference>
<dbReference type="Pfam" id="PF19310">
    <property type="entry name" value="TOP_N"/>
    <property type="match status" value="1"/>
</dbReference>
<evidence type="ECO:0000259" key="11">
    <source>
        <dbReference type="Pfam" id="PF19310"/>
    </source>
</evidence>
<evidence type="ECO:0000256" key="7">
    <source>
        <dbReference type="ARBA" id="ARBA00024603"/>
    </source>
</evidence>
<dbReference type="InterPro" id="IPR001567">
    <property type="entry name" value="Pept_M3A_M3B_dom"/>
</dbReference>
<dbReference type="SUPFAM" id="SSF55486">
    <property type="entry name" value="Metalloproteases ('zincins'), catalytic domain"/>
    <property type="match status" value="1"/>
</dbReference>
<name>A0AAP0NLK8_9MAGN</name>
<keyword evidence="4 9" id="KW-0378">Hydrolase</keyword>
<evidence type="ECO:0000259" key="10">
    <source>
        <dbReference type="Pfam" id="PF01432"/>
    </source>
</evidence>
<dbReference type="FunFam" id="1.10.1370.40:FF:000005">
    <property type="entry name" value="Organellar oligopeptidase A, chloroplastic/mitochondrial"/>
    <property type="match status" value="1"/>
</dbReference>
<evidence type="ECO:0000313" key="13">
    <source>
        <dbReference type="Proteomes" id="UP001417504"/>
    </source>
</evidence>
<dbReference type="FunFam" id="3.40.390.10:FF:000009">
    <property type="entry name" value="Oligopeptidase A"/>
    <property type="match status" value="1"/>
</dbReference>
<dbReference type="FunFam" id="1.10.1370.40:FF:000009">
    <property type="entry name" value="Zincin-like metalloproteases family protein"/>
    <property type="match status" value="1"/>
</dbReference>
<evidence type="ECO:0000256" key="9">
    <source>
        <dbReference type="RuleBase" id="RU003435"/>
    </source>
</evidence>
<dbReference type="Gene3D" id="1.10.1370.10">
    <property type="entry name" value="Neurolysin, domain 3"/>
    <property type="match status" value="1"/>
</dbReference>
<evidence type="ECO:0000313" key="12">
    <source>
        <dbReference type="EMBL" id="KAK9110784.1"/>
    </source>
</evidence>
<keyword evidence="3 9" id="KW-0479">Metal-binding</keyword>
<evidence type="ECO:0000256" key="1">
    <source>
        <dbReference type="ARBA" id="ARBA00006040"/>
    </source>
</evidence>
<dbReference type="GO" id="GO:0046872">
    <property type="term" value="F:metal ion binding"/>
    <property type="evidence" value="ECO:0007669"/>
    <property type="project" value="UniProtKB-UniRule"/>
</dbReference>
<comment type="similarity">
    <text evidence="1 9">Belongs to the peptidase M3 family.</text>
</comment>
<comment type="catalytic activity">
    <reaction evidence="7">
        <text>Hydrolysis of oligopeptides, with broad specificity. Gly or Ala commonly occur as P1 or P1' residues, but more distant residues are also important, as is shown by the fact that Z-Gly-Pro-Gly-|-Gly-Pro-Ala is cleaved, but not Z-(Gly)(5).</text>
        <dbReference type="EC" id="3.4.24.70"/>
    </reaction>
</comment>
<evidence type="ECO:0000256" key="3">
    <source>
        <dbReference type="ARBA" id="ARBA00022723"/>
    </source>
</evidence>
<protein>
    <recommendedName>
        <fullName evidence="8">oligopeptidase A</fullName>
        <ecNumber evidence="8">3.4.24.70</ecNumber>
    </recommendedName>
</protein>
<dbReference type="EMBL" id="JBBNAE010000007">
    <property type="protein sequence ID" value="KAK9110784.1"/>
    <property type="molecule type" value="Genomic_DNA"/>
</dbReference>
<dbReference type="GO" id="GO:0005829">
    <property type="term" value="C:cytosol"/>
    <property type="evidence" value="ECO:0007669"/>
    <property type="project" value="UniProtKB-ARBA"/>
</dbReference>
<sequence>MEKIVDRLQVVWGMVNHLKSVKDSSELRSAIEEVEPDKVKFLLRLGQSKPIYEAFKAIQESSSWSTLTDAQRRIVEGQIKEAVLNGVSLEDEKREQFNEVQQELEKLSRKFEDNVLDATKKFEKVIVEKKEVEGLPPTALGLAAQTAVAKGHKDATAEDGPWVITLDAPSFLPVMQHARNRSLREEVYRAYVTRASGGDLDNTPIIDQILKLRLEKAKLLGYNNYAEVSMAMKMATVDKAQELLEKLRSASWGPAVQDMEDLKNFASDQGAQEANDLSHWDINFWSERLRESKYDINEEELRPFFSLPKVMDGLFSLAKMLFQIDIEPADGLAPVWHKDVKFYHVKDSRGEPIAYFYFDPYSRPSEKRAGAWMDEVVARSRALARDGSAARLPVAHMVCNQTPPLGKKPSLMTFREVETVFHEFGHALQHMLTRQDEGLVAGIRGIEWDAVELPSQFMENWCYQRDTLLSIAKHFETGESLSEEVYQKLLAARTFRAGSLSLRQIRFASVDLELHSKYLPGGSESIYDIDRRVAERTQIIPLLPEDRFLCSFSHIFAGGYAAGYYSYKWAEVLSADAFSAFEEAGLDNDKAIKETGHRFRETILALGGGKAPLEVFVEFRGREPSPEALLRHNGLLSVAA</sequence>
<dbReference type="FunFam" id="1.10.1370.40:FF:000006">
    <property type="entry name" value="Organellar oligopeptidase A, chloroplastic/mitochondrial"/>
    <property type="match status" value="1"/>
</dbReference>
<accession>A0AAP0NLK8</accession>
<dbReference type="Pfam" id="PF01432">
    <property type="entry name" value="Peptidase_M3"/>
    <property type="match status" value="1"/>
</dbReference>
<organism evidence="12 13">
    <name type="scientific">Stephania japonica</name>
    <dbReference type="NCBI Taxonomy" id="461633"/>
    <lineage>
        <taxon>Eukaryota</taxon>
        <taxon>Viridiplantae</taxon>
        <taxon>Streptophyta</taxon>
        <taxon>Embryophyta</taxon>
        <taxon>Tracheophyta</taxon>
        <taxon>Spermatophyta</taxon>
        <taxon>Magnoliopsida</taxon>
        <taxon>Ranunculales</taxon>
        <taxon>Menispermaceae</taxon>
        <taxon>Menispermoideae</taxon>
        <taxon>Cissampelideae</taxon>
        <taxon>Stephania</taxon>
    </lineage>
</organism>
<dbReference type="EC" id="3.4.24.70" evidence="8"/>
<dbReference type="InterPro" id="IPR034005">
    <property type="entry name" value="M3A_DCP"/>
</dbReference>
<evidence type="ECO:0000256" key="5">
    <source>
        <dbReference type="ARBA" id="ARBA00022833"/>
    </source>
</evidence>
<evidence type="ECO:0000256" key="6">
    <source>
        <dbReference type="ARBA" id="ARBA00023049"/>
    </source>
</evidence>
<dbReference type="InterPro" id="IPR024079">
    <property type="entry name" value="MetalloPept_cat_dom_sf"/>
</dbReference>
<evidence type="ECO:0000256" key="4">
    <source>
        <dbReference type="ARBA" id="ARBA00022801"/>
    </source>
</evidence>
<keyword evidence="5 9" id="KW-0862">Zinc</keyword>
<dbReference type="Proteomes" id="UP001417504">
    <property type="component" value="Unassembled WGS sequence"/>
</dbReference>
<dbReference type="GO" id="GO:0006508">
    <property type="term" value="P:proteolysis"/>
    <property type="evidence" value="ECO:0007669"/>
    <property type="project" value="UniProtKB-KW"/>
</dbReference>
<evidence type="ECO:0000256" key="2">
    <source>
        <dbReference type="ARBA" id="ARBA00022670"/>
    </source>
</evidence>
<dbReference type="InterPro" id="IPR045090">
    <property type="entry name" value="Pept_M3A_M3B"/>
</dbReference>
<dbReference type="PANTHER" id="PTHR11804">
    <property type="entry name" value="PROTEASE M3 THIMET OLIGOPEPTIDASE-RELATED"/>
    <property type="match status" value="1"/>
</dbReference>
<comment type="cofactor">
    <cofactor evidence="9">
        <name>Zn(2+)</name>
        <dbReference type="ChEBI" id="CHEBI:29105"/>
    </cofactor>
    <text evidence="9">Binds 1 zinc ion.</text>
</comment>
<dbReference type="CDD" id="cd06456">
    <property type="entry name" value="M3A_DCP"/>
    <property type="match status" value="1"/>
</dbReference>
<keyword evidence="6 9" id="KW-0482">Metalloprotease</keyword>